<dbReference type="Proteomes" id="UP000504635">
    <property type="component" value="Unplaced"/>
</dbReference>
<dbReference type="SUPFAM" id="SSF51045">
    <property type="entry name" value="WW domain"/>
    <property type="match status" value="1"/>
</dbReference>
<dbReference type="FunCoup" id="A0A6J2YR79">
    <property type="interactions" value="130"/>
</dbReference>
<dbReference type="GO" id="GO:0016477">
    <property type="term" value="P:cell migration"/>
    <property type="evidence" value="ECO:0007669"/>
    <property type="project" value="TreeGrafter"/>
</dbReference>
<dbReference type="GO" id="GO:0046621">
    <property type="term" value="P:negative regulation of organ growth"/>
    <property type="evidence" value="ECO:0007669"/>
    <property type="project" value="TreeGrafter"/>
</dbReference>
<dbReference type="KEGG" id="soy:115889849"/>
<evidence type="ECO:0000256" key="3">
    <source>
        <dbReference type="SAM" id="Phobius"/>
    </source>
</evidence>
<dbReference type="SMART" id="SM00456">
    <property type="entry name" value="WW"/>
    <property type="match status" value="1"/>
</dbReference>
<feature type="domain" description="WW" evidence="4">
    <location>
        <begin position="6"/>
        <end position="40"/>
    </location>
</feature>
<proteinExistence type="predicted"/>
<evidence type="ECO:0000259" key="5">
    <source>
        <dbReference type="PROSITE" id="PS51140"/>
    </source>
</evidence>
<keyword evidence="3" id="KW-0812">Transmembrane</keyword>
<dbReference type="Pfam" id="PF00397">
    <property type="entry name" value="WW"/>
    <property type="match status" value="1"/>
</dbReference>
<dbReference type="GO" id="GO:0043130">
    <property type="term" value="F:ubiquitin binding"/>
    <property type="evidence" value="ECO:0007669"/>
    <property type="project" value="InterPro"/>
</dbReference>
<dbReference type="PANTHER" id="PTHR14791">
    <property type="entry name" value="BOMB/KIRA PROTEINS"/>
    <property type="match status" value="1"/>
</dbReference>
<dbReference type="GO" id="GO:0006355">
    <property type="term" value="P:regulation of DNA-templated transcription"/>
    <property type="evidence" value="ECO:0007669"/>
    <property type="project" value="TreeGrafter"/>
</dbReference>
<name>A0A6J2YR79_SITOR</name>
<dbReference type="InParanoid" id="A0A6J2YR79"/>
<dbReference type="GO" id="GO:0060090">
    <property type="term" value="F:molecular adaptor activity"/>
    <property type="evidence" value="ECO:0007669"/>
    <property type="project" value="TreeGrafter"/>
</dbReference>
<dbReference type="InterPro" id="IPR003892">
    <property type="entry name" value="CUE"/>
</dbReference>
<keyword evidence="2" id="KW-0963">Cytoplasm</keyword>
<evidence type="ECO:0000256" key="2">
    <source>
        <dbReference type="ARBA" id="ARBA00022490"/>
    </source>
</evidence>
<dbReference type="CDD" id="cd14279">
    <property type="entry name" value="CUE"/>
    <property type="match status" value="1"/>
</dbReference>
<organism evidence="6 7">
    <name type="scientific">Sitophilus oryzae</name>
    <name type="common">Rice weevil</name>
    <name type="synonym">Curculio oryzae</name>
    <dbReference type="NCBI Taxonomy" id="7048"/>
    <lineage>
        <taxon>Eukaryota</taxon>
        <taxon>Metazoa</taxon>
        <taxon>Ecdysozoa</taxon>
        <taxon>Arthropoda</taxon>
        <taxon>Hexapoda</taxon>
        <taxon>Insecta</taxon>
        <taxon>Pterygota</taxon>
        <taxon>Neoptera</taxon>
        <taxon>Endopterygota</taxon>
        <taxon>Coleoptera</taxon>
        <taxon>Polyphaga</taxon>
        <taxon>Cucujiformia</taxon>
        <taxon>Curculionidae</taxon>
        <taxon>Dryophthorinae</taxon>
        <taxon>Sitophilus</taxon>
    </lineage>
</organism>
<dbReference type="GeneID" id="115889849"/>
<sequence>MTELQNGLPPGWDCLLDERTGKRYYVNHFTKATTWEDPRNRHRLFQNTAKQMTSVPVEHIPLQVFLSYLLFLIIYVLRLTSIVFHMLHWMCFSVQHGSPEFKRNHVYPSHPPPIHAFQMNSKAIQMQDMKPITRSPLTLRNGKVKDSSFNIASSQCSTDIEDSVAKLSAMFPTVSETHIKLLLKKYLNREALVISALQVEKYPITTPGPFSTPPPQRNIHVNIKGGASNTGSPILRGLVGSQGFRNSPKPHSSPKLKLRYMKSIFPNADETIILEVLQNNENSIQKSSDVLKDMGYNKKDTMKPPIQKVETATIEKVDDAASKYDAAISHIKTNEEKQLLKGKLKEQYKDVAEHLITIALESVNFDENRASQILNIMKQEDSENNINNHKHQKKEEDTFKTEANSACLSSQMPAQLPISQSRQSIKSLLKVEKRDEIGSYCRIVNENNHNPGSSKHLCNTVGHNSDFTKGPNEKLLLENYVQWQGSNKTIQKGPQGLAKGPNKSLLSNKLYTPCGPNADFHTGPAYGLAKGSIFNQLNKAAAVIESRVK</sequence>
<dbReference type="SUPFAM" id="SSF46934">
    <property type="entry name" value="UBA-like"/>
    <property type="match status" value="1"/>
</dbReference>
<dbReference type="PANTHER" id="PTHR14791:SF23">
    <property type="entry name" value="WW DOMAIN-CONTAINING PROTEIN"/>
    <property type="match status" value="1"/>
</dbReference>
<dbReference type="AlphaFoldDB" id="A0A6J2YR79"/>
<gene>
    <name evidence="7" type="primary">LOC115889849</name>
</gene>
<dbReference type="RefSeq" id="XP_030765789.1">
    <property type="nucleotide sequence ID" value="XM_030909929.1"/>
</dbReference>
<reference evidence="7" key="1">
    <citation type="submission" date="2025-08" db="UniProtKB">
        <authorList>
            <consortium name="RefSeq"/>
        </authorList>
    </citation>
    <scope>IDENTIFICATION</scope>
    <source>
        <tissue evidence="7">Gonads</tissue>
    </source>
</reference>
<dbReference type="InterPro" id="IPR036020">
    <property type="entry name" value="WW_dom_sf"/>
</dbReference>
<dbReference type="CDD" id="cd00201">
    <property type="entry name" value="WW"/>
    <property type="match status" value="1"/>
</dbReference>
<dbReference type="Gene3D" id="2.20.70.10">
    <property type="match status" value="1"/>
</dbReference>
<comment type="subcellular location">
    <subcellularLocation>
        <location evidence="1">Cytoplasm</location>
    </subcellularLocation>
</comment>
<feature type="transmembrane region" description="Helical" evidence="3">
    <location>
        <begin position="60"/>
        <end position="80"/>
    </location>
</feature>
<evidence type="ECO:0000259" key="4">
    <source>
        <dbReference type="PROSITE" id="PS50020"/>
    </source>
</evidence>
<dbReference type="GO" id="GO:0005737">
    <property type="term" value="C:cytoplasm"/>
    <property type="evidence" value="ECO:0007669"/>
    <property type="project" value="UniProtKB-SubCell"/>
</dbReference>
<dbReference type="PROSITE" id="PS50020">
    <property type="entry name" value="WW_DOMAIN_2"/>
    <property type="match status" value="1"/>
</dbReference>
<dbReference type="GO" id="GO:0035330">
    <property type="term" value="P:regulation of hippo signaling"/>
    <property type="evidence" value="ECO:0007669"/>
    <property type="project" value="TreeGrafter"/>
</dbReference>
<protein>
    <submittedName>
        <fullName evidence="7">Uncharacterized protein LOC115889849 isoform X1</fullName>
    </submittedName>
</protein>
<dbReference type="PROSITE" id="PS51140">
    <property type="entry name" value="CUE"/>
    <property type="match status" value="1"/>
</dbReference>
<dbReference type="InterPro" id="IPR051105">
    <property type="entry name" value="WWC/KIBRA_Hippo_Reg"/>
</dbReference>
<keyword evidence="3" id="KW-0472">Membrane</keyword>
<evidence type="ECO:0000313" key="6">
    <source>
        <dbReference type="Proteomes" id="UP000504635"/>
    </source>
</evidence>
<dbReference type="InterPro" id="IPR001202">
    <property type="entry name" value="WW_dom"/>
</dbReference>
<dbReference type="PROSITE" id="PS01159">
    <property type="entry name" value="WW_DOMAIN_1"/>
    <property type="match status" value="1"/>
</dbReference>
<dbReference type="InterPro" id="IPR009060">
    <property type="entry name" value="UBA-like_sf"/>
</dbReference>
<evidence type="ECO:0000256" key="1">
    <source>
        <dbReference type="ARBA" id="ARBA00004496"/>
    </source>
</evidence>
<accession>A0A6J2YR79</accession>
<dbReference type="GO" id="GO:0019900">
    <property type="term" value="F:kinase binding"/>
    <property type="evidence" value="ECO:0007669"/>
    <property type="project" value="TreeGrafter"/>
</dbReference>
<dbReference type="OrthoDB" id="3045089at2759"/>
<evidence type="ECO:0000313" key="7">
    <source>
        <dbReference type="RefSeq" id="XP_030765789.1"/>
    </source>
</evidence>
<keyword evidence="3" id="KW-1133">Transmembrane helix</keyword>
<keyword evidence="6" id="KW-1185">Reference proteome</keyword>
<feature type="domain" description="CUE" evidence="5">
    <location>
        <begin position="253"/>
        <end position="296"/>
    </location>
</feature>